<dbReference type="InterPro" id="IPR008030">
    <property type="entry name" value="NmrA-like"/>
</dbReference>
<dbReference type="Pfam" id="PF05368">
    <property type="entry name" value="NmrA"/>
    <property type="match status" value="1"/>
</dbReference>
<accession>A0A395GZ51</accession>
<evidence type="ECO:0000259" key="3">
    <source>
        <dbReference type="Pfam" id="PF05368"/>
    </source>
</evidence>
<keyword evidence="1" id="KW-0521">NADP</keyword>
<dbReference type="SUPFAM" id="SSF51735">
    <property type="entry name" value="NAD(P)-binding Rossmann-fold domains"/>
    <property type="match status" value="1"/>
</dbReference>
<dbReference type="AlphaFoldDB" id="A0A395GZ51"/>
<dbReference type="OrthoDB" id="9974981at2759"/>
<proteinExistence type="predicted"/>
<keyword evidence="5" id="KW-1185">Reference proteome</keyword>
<dbReference type="InterPro" id="IPR051609">
    <property type="entry name" value="NmrA/Isoflavone_reductase-like"/>
</dbReference>
<dbReference type="RefSeq" id="XP_025574285.1">
    <property type="nucleotide sequence ID" value="XM_025717874.1"/>
</dbReference>
<keyword evidence="2" id="KW-0560">Oxidoreductase</keyword>
<dbReference type="Gene3D" id="3.40.50.720">
    <property type="entry name" value="NAD(P)-binding Rossmann-like Domain"/>
    <property type="match status" value="1"/>
</dbReference>
<organism evidence="4 5">
    <name type="scientific">Aspergillus ibericus CBS 121593</name>
    <dbReference type="NCBI Taxonomy" id="1448316"/>
    <lineage>
        <taxon>Eukaryota</taxon>
        <taxon>Fungi</taxon>
        <taxon>Dikarya</taxon>
        <taxon>Ascomycota</taxon>
        <taxon>Pezizomycotina</taxon>
        <taxon>Eurotiomycetes</taxon>
        <taxon>Eurotiomycetidae</taxon>
        <taxon>Eurotiales</taxon>
        <taxon>Aspergillaceae</taxon>
        <taxon>Aspergillus</taxon>
        <taxon>Aspergillus subgen. Circumdati</taxon>
    </lineage>
</organism>
<dbReference type="VEuPathDB" id="FungiDB:BO80DRAFT_409181"/>
<protein>
    <submittedName>
        <fullName evidence="4">NmrA-like family protein</fullName>
    </submittedName>
</protein>
<dbReference type="PANTHER" id="PTHR47706">
    <property type="entry name" value="NMRA-LIKE FAMILY PROTEIN"/>
    <property type="match status" value="1"/>
</dbReference>
<dbReference type="PANTHER" id="PTHR47706:SF9">
    <property type="entry name" value="NMRA-LIKE DOMAIN-CONTAINING PROTEIN-RELATED"/>
    <property type="match status" value="1"/>
</dbReference>
<feature type="domain" description="NmrA-like" evidence="3">
    <location>
        <begin position="4"/>
        <end position="233"/>
    </location>
</feature>
<gene>
    <name evidence="4" type="ORF">BO80DRAFT_409181</name>
</gene>
<dbReference type="Proteomes" id="UP000249402">
    <property type="component" value="Unassembled WGS sequence"/>
</dbReference>
<evidence type="ECO:0000313" key="4">
    <source>
        <dbReference type="EMBL" id="RAK99957.1"/>
    </source>
</evidence>
<evidence type="ECO:0000256" key="1">
    <source>
        <dbReference type="ARBA" id="ARBA00022857"/>
    </source>
</evidence>
<dbReference type="CDD" id="cd05259">
    <property type="entry name" value="PCBER_SDR_a"/>
    <property type="match status" value="1"/>
</dbReference>
<evidence type="ECO:0000256" key="2">
    <source>
        <dbReference type="ARBA" id="ARBA00023002"/>
    </source>
</evidence>
<dbReference type="InterPro" id="IPR036291">
    <property type="entry name" value="NAD(P)-bd_dom_sf"/>
</dbReference>
<dbReference type="GeneID" id="37222739"/>
<dbReference type="InterPro" id="IPR045312">
    <property type="entry name" value="PCBER-like"/>
</dbReference>
<dbReference type="GO" id="GO:0016491">
    <property type="term" value="F:oxidoreductase activity"/>
    <property type="evidence" value="ECO:0007669"/>
    <property type="project" value="UniProtKB-KW"/>
</dbReference>
<reference evidence="4 5" key="1">
    <citation type="submission" date="2018-02" db="EMBL/GenBank/DDBJ databases">
        <title>The genomes of Aspergillus section Nigri reveals drivers in fungal speciation.</title>
        <authorList>
            <consortium name="DOE Joint Genome Institute"/>
            <person name="Vesth T.C."/>
            <person name="Nybo J."/>
            <person name="Theobald S."/>
            <person name="Brandl J."/>
            <person name="Frisvad J.C."/>
            <person name="Nielsen K.F."/>
            <person name="Lyhne E.K."/>
            <person name="Kogle M.E."/>
            <person name="Kuo A."/>
            <person name="Riley R."/>
            <person name="Clum A."/>
            <person name="Nolan M."/>
            <person name="Lipzen A."/>
            <person name="Salamov A."/>
            <person name="Henrissat B."/>
            <person name="Wiebenga A."/>
            <person name="De vries R.P."/>
            <person name="Grigoriev I.V."/>
            <person name="Mortensen U.H."/>
            <person name="Andersen M.R."/>
            <person name="Baker S.E."/>
        </authorList>
    </citation>
    <scope>NUCLEOTIDE SEQUENCE [LARGE SCALE GENOMIC DNA]</scope>
    <source>
        <strain evidence="4 5">CBS 121593</strain>
    </source>
</reference>
<evidence type="ECO:0000313" key="5">
    <source>
        <dbReference type="Proteomes" id="UP000249402"/>
    </source>
</evidence>
<dbReference type="Gene3D" id="3.90.25.10">
    <property type="entry name" value="UDP-galactose 4-epimerase, domain 1"/>
    <property type="match status" value="1"/>
</dbReference>
<name>A0A395GZ51_9EURO</name>
<dbReference type="EMBL" id="KZ824443">
    <property type="protein sequence ID" value="RAK99957.1"/>
    <property type="molecule type" value="Genomic_DNA"/>
</dbReference>
<sequence>MAIKNVIILGASGALGSVVLAALTKAGFTVSALVRSSSKATFPPETPVHRVDYDDLQALTAAFQGQDAVVSTITTAHVDAQRVAVDAAVAAKVQRFIPSEYGGDSSDPDRVDVGIFQSAKRRIVEHLETKEKEGLSWTAICTGSWLHWNLELDNKDLGWDLPHRAVALYDKGEPKVDLCTLEQVSRSIISTLRHLEETKNEYVYVKSFTASQNQLLSIIERLSGQKFTIHPCSSEERAATGMKEMKEGKQESMFKVIAATAYGPWQIGQFGNKTDKWMKVLELPTDEDLEAVVRASLKKKGLV</sequence>